<comment type="caution">
    <text evidence="1">The sequence shown here is derived from an EMBL/GenBank/DDBJ whole genome shotgun (WGS) entry which is preliminary data.</text>
</comment>
<name>A0AAV4VLB7_CAEEX</name>
<protein>
    <submittedName>
        <fullName evidence="1">Uncharacterized protein</fullName>
    </submittedName>
</protein>
<proteinExistence type="predicted"/>
<dbReference type="AlphaFoldDB" id="A0AAV4VLB7"/>
<dbReference type="Proteomes" id="UP001054945">
    <property type="component" value="Unassembled WGS sequence"/>
</dbReference>
<reference evidence="1 2" key="1">
    <citation type="submission" date="2021-06" db="EMBL/GenBank/DDBJ databases">
        <title>Caerostris extrusa draft genome.</title>
        <authorList>
            <person name="Kono N."/>
            <person name="Arakawa K."/>
        </authorList>
    </citation>
    <scope>NUCLEOTIDE SEQUENCE [LARGE SCALE GENOMIC DNA]</scope>
</reference>
<sequence>MPADKTADRLNTFRDPNIGGNRSLFYFSDTAFEFERGWEEGLQNRMFASGTSIDYRKYDLLQMIAHQSLPTQPFKEGKGVVEEGARASSIFTIIDPYIMLDVFNPEHSLSVCVRFLGCFYSKAQDEGGTRGGGRYRRRLRKWDGRERSESFLMMKKERV</sequence>
<dbReference type="EMBL" id="BPLR01014639">
    <property type="protein sequence ID" value="GIY70230.1"/>
    <property type="molecule type" value="Genomic_DNA"/>
</dbReference>
<keyword evidence="2" id="KW-1185">Reference proteome</keyword>
<evidence type="ECO:0000313" key="1">
    <source>
        <dbReference type="EMBL" id="GIY70230.1"/>
    </source>
</evidence>
<evidence type="ECO:0000313" key="2">
    <source>
        <dbReference type="Proteomes" id="UP001054945"/>
    </source>
</evidence>
<gene>
    <name evidence="1" type="ORF">CEXT_244491</name>
</gene>
<organism evidence="1 2">
    <name type="scientific">Caerostris extrusa</name>
    <name type="common">Bark spider</name>
    <name type="synonym">Caerostris bankana</name>
    <dbReference type="NCBI Taxonomy" id="172846"/>
    <lineage>
        <taxon>Eukaryota</taxon>
        <taxon>Metazoa</taxon>
        <taxon>Ecdysozoa</taxon>
        <taxon>Arthropoda</taxon>
        <taxon>Chelicerata</taxon>
        <taxon>Arachnida</taxon>
        <taxon>Araneae</taxon>
        <taxon>Araneomorphae</taxon>
        <taxon>Entelegynae</taxon>
        <taxon>Araneoidea</taxon>
        <taxon>Araneidae</taxon>
        <taxon>Caerostris</taxon>
    </lineage>
</organism>
<accession>A0AAV4VLB7</accession>